<keyword evidence="6" id="KW-0408">Iron</keyword>
<keyword evidence="5" id="KW-0560">Oxidoreductase</keyword>
<keyword evidence="3" id="KW-0349">Heme</keyword>
<dbReference type="InterPro" id="IPR011008">
    <property type="entry name" value="Dimeric_a/b-barrel"/>
</dbReference>
<evidence type="ECO:0000256" key="5">
    <source>
        <dbReference type="ARBA" id="ARBA00023002"/>
    </source>
</evidence>
<comment type="cofactor">
    <cofactor evidence="1">
        <name>heme b</name>
        <dbReference type="ChEBI" id="CHEBI:60344"/>
    </cofactor>
</comment>
<comment type="similarity">
    <text evidence="7">Belongs to the DyP-type peroxidase family.</text>
</comment>
<dbReference type="EMBL" id="AP023356">
    <property type="protein sequence ID" value="BCJ46960.1"/>
    <property type="molecule type" value="Genomic_DNA"/>
</dbReference>
<proteinExistence type="inferred from homology"/>
<reference evidence="8 9" key="1">
    <citation type="submission" date="2020-08" db="EMBL/GenBank/DDBJ databases">
        <title>Whole genome shotgun sequence of Actinoplanes ianthinogenes NBRC 13996.</title>
        <authorList>
            <person name="Komaki H."/>
            <person name="Tamura T."/>
        </authorList>
    </citation>
    <scope>NUCLEOTIDE SEQUENCE [LARGE SCALE GENOMIC DNA]</scope>
    <source>
        <strain evidence="8 9">NBRC 13996</strain>
    </source>
</reference>
<dbReference type="PANTHER" id="PTHR30521:SF4">
    <property type="entry name" value="DEFERROCHELATASE"/>
    <property type="match status" value="1"/>
</dbReference>
<dbReference type="PROSITE" id="PS51404">
    <property type="entry name" value="DYP_PEROXIDASE"/>
    <property type="match status" value="1"/>
</dbReference>
<name>A0ABM7M5Y2_9ACTN</name>
<gene>
    <name evidence="8" type="ORF">Aiant_76170</name>
</gene>
<keyword evidence="4" id="KW-0479">Metal-binding</keyword>
<dbReference type="InterPro" id="IPR006314">
    <property type="entry name" value="Dyp_peroxidase"/>
</dbReference>
<sequence>MIHRCEVDTERLLDTPGGVRDLGPAGLAKWSALVGKGGPAATLTFGILRRGIAYGPAYDHGDPAAPGNSAERGLLFLCYQTDLTQQFELLAQRWANQPERPRQGLDNGVDLLIGRTRPGAPRRARLLGGEVSTMADYVIPRGGAYLFAPSLSAIRALAAGG</sequence>
<evidence type="ECO:0000256" key="6">
    <source>
        <dbReference type="ARBA" id="ARBA00023004"/>
    </source>
</evidence>
<organism evidence="8 9">
    <name type="scientific">Actinoplanes ianthinogenes</name>
    <dbReference type="NCBI Taxonomy" id="122358"/>
    <lineage>
        <taxon>Bacteria</taxon>
        <taxon>Bacillati</taxon>
        <taxon>Actinomycetota</taxon>
        <taxon>Actinomycetes</taxon>
        <taxon>Micromonosporales</taxon>
        <taxon>Micromonosporaceae</taxon>
        <taxon>Actinoplanes</taxon>
    </lineage>
</organism>
<evidence type="ECO:0008006" key="10">
    <source>
        <dbReference type="Google" id="ProtNLM"/>
    </source>
</evidence>
<dbReference type="PANTHER" id="PTHR30521">
    <property type="entry name" value="DEFERROCHELATASE/PEROXIDASE"/>
    <property type="match status" value="1"/>
</dbReference>
<dbReference type="Proteomes" id="UP000676967">
    <property type="component" value="Chromosome"/>
</dbReference>
<evidence type="ECO:0000256" key="2">
    <source>
        <dbReference type="ARBA" id="ARBA00022559"/>
    </source>
</evidence>
<evidence type="ECO:0000313" key="9">
    <source>
        <dbReference type="Proteomes" id="UP000676967"/>
    </source>
</evidence>
<keyword evidence="9" id="KW-1185">Reference proteome</keyword>
<evidence type="ECO:0000313" key="8">
    <source>
        <dbReference type="EMBL" id="BCJ46960.1"/>
    </source>
</evidence>
<protein>
    <recommendedName>
        <fullName evidence="10">Peroxidase</fullName>
    </recommendedName>
</protein>
<evidence type="ECO:0000256" key="4">
    <source>
        <dbReference type="ARBA" id="ARBA00022723"/>
    </source>
</evidence>
<accession>A0ABM7M5Y2</accession>
<evidence type="ECO:0000256" key="3">
    <source>
        <dbReference type="ARBA" id="ARBA00022617"/>
    </source>
</evidence>
<evidence type="ECO:0000256" key="1">
    <source>
        <dbReference type="ARBA" id="ARBA00001970"/>
    </source>
</evidence>
<keyword evidence="2" id="KW-0575">Peroxidase</keyword>
<evidence type="ECO:0000256" key="7">
    <source>
        <dbReference type="ARBA" id="ARBA00025737"/>
    </source>
</evidence>
<dbReference type="SUPFAM" id="SSF54909">
    <property type="entry name" value="Dimeric alpha+beta barrel"/>
    <property type="match status" value="1"/>
</dbReference>